<keyword evidence="3" id="KW-1185">Reference proteome</keyword>
<feature type="domain" description="MADF" evidence="1">
    <location>
        <begin position="19"/>
        <end position="106"/>
    </location>
</feature>
<sequence length="161" mass="19533">METYDSYFNVQWTEGDNRHLLRVIRGEPAIWHPAHPDQSSTTVQNAWHRVFFEMARHMSSFITVKDVKEQWFFLRDQYVEWQDFSRNRRPNFQYVIELSFYYGVIRYMRDQFKDDRNENGLGSCNLDRTDQRLRLSEIFALSPRRSPLRALQPRNTPHQQG</sequence>
<evidence type="ECO:0000313" key="3">
    <source>
        <dbReference type="Proteomes" id="UP000835052"/>
    </source>
</evidence>
<organism evidence="2 3">
    <name type="scientific">Caenorhabditis auriculariae</name>
    <dbReference type="NCBI Taxonomy" id="2777116"/>
    <lineage>
        <taxon>Eukaryota</taxon>
        <taxon>Metazoa</taxon>
        <taxon>Ecdysozoa</taxon>
        <taxon>Nematoda</taxon>
        <taxon>Chromadorea</taxon>
        <taxon>Rhabditida</taxon>
        <taxon>Rhabditina</taxon>
        <taxon>Rhabditomorpha</taxon>
        <taxon>Rhabditoidea</taxon>
        <taxon>Rhabditidae</taxon>
        <taxon>Peloderinae</taxon>
        <taxon>Caenorhabditis</taxon>
    </lineage>
</organism>
<dbReference type="AlphaFoldDB" id="A0A8S1HCL3"/>
<dbReference type="Proteomes" id="UP000835052">
    <property type="component" value="Unassembled WGS sequence"/>
</dbReference>
<gene>
    <name evidence="2" type="ORF">CAUJ_LOCUS6939</name>
</gene>
<dbReference type="PROSITE" id="PS51029">
    <property type="entry name" value="MADF"/>
    <property type="match status" value="1"/>
</dbReference>
<proteinExistence type="predicted"/>
<name>A0A8S1HCL3_9PELO</name>
<evidence type="ECO:0000313" key="2">
    <source>
        <dbReference type="EMBL" id="CAD6191020.1"/>
    </source>
</evidence>
<evidence type="ECO:0000259" key="1">
    <source>
        <dbReference type="PROSITE" id="PS51029"/>
    </source>
</evidence>
<comment type="caution">
    <text evidence="2">The sequence shown here is derived from an EMBL/GenBank/DDBJ whole genome shotgun (WGS) entry which is preliminary data.</text>
</comment>
<dbReference type="Pfam" id="PF10545">
    <property type="entry name" value="MADF_DNA_bdg"/>
    <property type="match status" value="1"/>
</dbReference>
<dbReference type="InterPro" id="IPR006578">
    <property type="entry name" value="MADF-dom"/>
</dbReference>
<protein>
    <recommendedName>
        <fullName evidence="1">MADF domain-containing protein</fullName>
    </recommendedName>
</protein>
<accession>A0A8S1HCL3</accession>
<dbReference type="EMBL" id="CAJGYM010000019">
    <property type="protein sequence ID" value="CAD6191020.1"/>
    <property type="molecule type" value="Genomic_DNA"/>
</dbReference>
<reference evidence="2" key="1">
    <citation type="submission" date="2020-10" db="EMBL/GenBank/DDBJ databases">
        <authorList>
            <person name="Kikuchi T."/>
        </authorList>
    </citation>
    <scope>NUCLEOTIDE SEQUENCE</scope>
    <source>
        <strain evidence="2">NKZ352</strain>
    </source>
</reference>